<evidence type="ECO:0000313" key="3">
    <source>
        <dbReference type="Proteomes" id="UP000823388"/>
    </source>
</evidence>
<reference evidence="2" key="1">
    <citation type="submission" date="2020-05" db="EMBL/GenBank/DDBJ databases">
        <title>WGS assembly of Panicum virgatum.</title>
        <authorList>
            <person name="Lovell J.T."/>
            <person name="Jenkins J."/>
            <person name="Shu S."/>
            <person name="Juenger T.E."/>
            <person name="Schmutz J."/>
        </authorList>
    </citation>
    <scope>NUCLEOTIDE SEQUENCE</scope>
    <source>
        <strain evidence="2">AP13</strain>
    </source>
</reference>
<feature type="compositionally biased region" description="Low complexity" evidence="1">
    <location>
        <begin position="22"/>
        <end position="32"/>
    </location>
</feature>
<keyword evidence="3" id="KW-1185">Reference proteome</keyword>
<proteinExistence type="predicted"/>
<dbReference type="EMBL" id="CM029039">
    <property type="protein sequence ID" value="KAG2642711.1"/>
    <property type="molecule type" value="Genomic_DNA"/>
</dbReference>
<evidence type="ECO:0000313" key="2">
    <source>
        <dbReference type="EMBL" id="KAG2642711.1"/>
    </source>
</evidence>
<dbReference type="AlphaFoldDB" id="A0A8T0W099"/>
<dbReference type="Proteomes" id="UP000823388">
    <property type="component" value="Chromosome 2K"/>
</dbReference>
<sequence>MWSWSDRGWCTDSPARGRPPRTAASSSVTVVSPQGKTKVLVSEDQKGTSWSSAPSPPRRTRYVVARLPSRIPSSRHRGSCSTRSLATHRPQRSRGSAAGQPSKLARTPPSRTRSGLLGWGGRSGRRAPPLVRGSRKRGGRPTEAVVDPRDRVALPSSLALRCAACCGLGLWGMGTTSPWPWRRPADNERAACTGGAG</sequence>
<gene>
    <name evidence="2" type="ORF">PVAP13_2KG207700</name>
</gene>
<protein>
    <submittedName>
        <fullName evidence="2">Uncharacterized protein</fullName>
    </submittedName>
</protein>
<evidence type="ECO:0000256" key="1">
    <source>
        <dbReference type="SAM" id="MobiDB-lite"/>
    </source>
</evidence>
<name>A0A8T0W099_PANVG</name>
<accession>A0A8T0W099</accession>
<feature type="region of interest" description="Disordered" evidence="1">
    <location>
        <begin position="1"/>
        <end position="144"/>
    </location>
</feature>
<organism evidence="2 3">
    <name type="scientific">Panicum virgatum</name>
    <name type="common">Blackwell switchgrass</name>
    <dbReference type="NCBI Taxonomy" id="38727"/>
    <lineage>
        <taxon>Eukaryota</taxon>
        <taxon>Viridiplantae</taxon>
        <taxon>Streptophyta</taxon>
        <taxon>Embryophyta</taxon>
        <taxon>Tracheophyta</taxon>
        <taxon>Spermatophyta</taxon>
        <taxon>Magnoliopsida</taxon>
        <taxon>Liliopsida</taxon>
        <taxon>Poales</taxon>
        <taxon>Poaceae</taxon>
        <taxon>PACMAD clade</taxon>
        <taxon>Panicoideae</taxon>
        <taxon>Panicodae</taxon>
        <taxon>Paniceae</taxon>
        <taxon>Panicinae</taxon>
        <taxon>Panicum</taxon>
        <taxon>Panicum sect. Hiantes</taxon>
    </lineage>
</organism>
<comment type="caution">
    <text evidence="2">The sequence shown here is derived from an EMBL/GenBank/DDBJ whole genome shotgun (WGS) entry which is preliminary data.</text>
</comment>